<reference evidence="1 2" key="1">
    <citation type="journal article" date="2014" name="Genome Announc.">
        <title>Complete Genome Sequence of Pseudomonas sp. Strain TKP, Isolated from a gamma-Hexachlorocyclohexane-Degrading Mixed Culture.</title>
        <authorList>
            <person name="Ohtsubo Y."/>
            <person name="Kishida K."/>
            <person name="Sato T."/>
            <person name="Tabata M."/>
            <person name="Kawasumi T."/>
            <person name="Ogura Y."/>
            <person name="Hayashi T."/>
            <person name="Tsuda M."/>
            <person name="Nagata Y."/>
        </authorList>
    </citation>
    <scope>NUCLEOTIDE SEQUENCE [LARGE SCALE GENOMIC DNA]</scope>
    <source>
        <strain evidence="1 2">TKP</strain>
    </source>
</reference>
<keyword evidence="2" id="KW-1185">Reference proteome</keyword>
<sequence length="29" mass="3264">MTGMEWGRQGLMLQAMKSFGLFDAFIEPA</sequence>
<protein>
    <submittedName>
        <fullName evidence="1">Uncharacterized protein</fullName>
    </submittedName>
</protein>
<proteinExistence type="predicted"/>
<organism evidence="1 2">
    <name type="scientific">Pseudomonas gorinensis</name>
    <dbReference type="NCBI Taxonomy" id="3240790"/>
    <lineage>
        <taxon>Bacteria</taxon>
        <taxon>Pseudomonadati</taxon>
        <taxon>Pseudomonadota</taxon>
        <taxon>Gammaproteobacteria</taxon>
        <taxon>Pseudomonadales</taxon>
        <taxon>Pseudomonadaceae</taxon>
        <taxon>Pseudomonas</taxon>
    </lineage>
</organism>
<name>A0ACA7P7Y1_9PSED</name>
<gene>
    <name evidence="1" type="ORF">U771_17745</name>
</gene>
<evidence type="ECO:0000313" key="1">
    <source>
        <dbReference type="EMBL" id="AHC36068.1"/>
    </source>
</evidence>
<dbReference type="Proteomes" id="UP000018725">
    <property type="component" value="Chromosome"/>
</dbReference>
<accession>A0ACA7P7Y1</accession>
<evidence type="ECO:0000313" key="2">
    <source>
        <dbReference type="Proteomes" id="UP000018725"/>
    </source>
</evidence>
<dbReference type="EMBL" id="CP006852">
    <property type="protein sequence ID" value="AHC36068.1"/>
    <property type="molecule type" value="Genomic_DNA"/>
</dbReference>